<organism evidence="2">
    <name type="scientific">viral metagenome</name>
    <dbReference type="NCBI Taxonomy" id="1070528"/>
    <lineage>
        <taxon>unclassified sequences</taxon>
        <taxon>metagenomes</taxon>
        <taxon>organismal metagenomes</taxon>
    </lineage>
</organism>
<keyword evidence="1" id="KW-0812">Transmembrane</keyword>
<keyword evidence="1" id="KW-0472">Membrane</keyword>
<evidence type="ECO:0000256" key="1">
    <source>
        <dbReference type="SAM" id="Phobius"/>
    </source>
</evidence>
<dbReference type="EMBL" id="MN740316">
    <property type="protein sequence ID" value="QHT99805.1"/>
    <property type="molecule type" value="Genomic_DNA"/>
</dbReference>
<protein>
    <submittedName>
        <fullName evidence="2">Uncharacterized protein</fullName>
    </submittedName>
</protein>
<proteinExistence type="predicted"/>
<dbReference type="AlphaFoldDB" id="A0A6C0J525"/>
<evidence type="ECO:0000313" key="2">
    <source>
        <dbReference type="EMBL" id="QHT99805.1"/>
    </source>
</evidence>
<keyword evidence="1" id="KW-1133">Transmembrane helix</keyword>
<reference evidence="2" key="1">
    <citation type="journal article" date="2020" name="Nature">
        <title>Giant virus diversity and host interactions through global metagenomics.</title>
        <authorList>
            <person name="Schulz F."/>
            <person name="Roux S."/>
            <person name="Paez-Espino D."/>
            <person name="Jungbluth S."/>
            <person name="Walsh D.A."/>
            <person name="Denef V.J."/>
            <person name="McMahon K.D."/>
            <person name="Konstantinidis K.T."/>
            <person name="Eloe-Fadrosh E.A."/>
            <person name="Kyrpides N.C."/>
            <person name="Woyke T."/>
        </authorList>
    </citation>
    <scope>NUCLEOTIDE SEQUENCE</scope>
    <source>
        <strain evidence="2">GVMAG-M-3300025727-45</strain>
    </source>
</reference>
<feature type="transmembrane region" description="Helical" evidence="1">
    <location>
        <begin position="55"/>
        <end position="88"/>
    </location>
</feature>
<sequence length="262" mass="30440">MSSFENIQTTFNNALNKIENGLQLMFTDTKEKFDQNKPKNNIFNYVNSINNDELFIYLLLIAAIVFISSTVAINSSVIIGLIAAFIVIYFLRERKIALGDNFEMEHENKLEHDIFSTAKNMHIDASIIDLLFSIKEYKNYNPEVFVLLTKHIDNLLRIESDLEKGTMYPYHMFDIAKTFHKKTLNAVHSMIHSIPYSRNSDKKHTKILEEFNILLAKHMSKIKYLADKIDATTPINTASRPKYDDKVSGQDSIYEQNYEFFN</sequence>
<name>A0A6C0J525_9ZZZZ</name>
<accession>A0A6C0J525</accession>